<protein>
    <submittedName>
        <fullName evidence="4">Macrolide family glycosyltransferase</fullName>
    </submittedName>
</protein>
<reference evidence="4 5" key="1">
    <citation type="submission" date="2024-03" db="EMBL/GenBank/DDBJ databases">
        <title>Draft genome sequence of Pseudonocardia nematodicida JCM 31783.</title>
        <authorList>
            <person name="Butdee W."/>
            <person name="Duangmal K."/>
        </authorList>
    </citation>
    <scope>NUCLEOTIDE SEQUENCE [LARGE SCALE GENOMIC DNA]</scope>
    <source>
        <strain evidence="4 5">JCM 31783</strain>
    </source>
</reference>
<accession>A0ABV1K6V6</accession>
<comment type="similarity">
    <text evidence="1 3">Belongs to the UDP-glycosyltransferase family.</text>
</comment>
<dbReference type="PANTHER" id="PTHR48050:SF13">
    <property type="entry name" value="STEROL 3-BETA-GLUCOSYLTRANSFERASE UGT80A2"/>
    <property type="match status" value="1"/>
</dbReference>
<evidence type="ECO:0000256" key="2">
    <source>
        <dbReference type="ARBA" id="ARBA00022679"/>
    </source>
</evidence>
<evidence type="ECO:0000256" key="3">
    <source>
        <dbReference type="RuleBase" id="RU003718"/>
    </source>
</evidence>
<gene>
    <name evidence="4" type="ORF">WIS52_07090</name>
</gene>
<dbReference type="Proteomes" id="UP001494902">
    <property type="component" value="Unassembled WGS sequence"/>
</dbReference>
<dbReference type="SUPFAM" id="SSF53756">
    <property type="entry name" value="UDP-Glycosyltransferase/glycogen phosphorylase"/>
    <property type="match status" value="1"/>
</dbReference>
<dbReference type="Gene3D" id="3.40.50.2000">
    <property type="entry name" value="Glycogen Phosphorylase B"/>
    <property type="match status" value="2"/>
</dbReference>
<organism evidence="4 5">
    <name type="scientific">Pseudonocardia nematodicida</name>
    <dbReference type="NCBI Taxonomy" id="1206997"/>
    <lineage>
        <taxon>Bacteria</taxon>
        <taxon>Bacillati</taxon>
        <taxon>Actinomycetota</taxon>
        <taxon>Actinomycetes</taxon>
        <taxon>Pseudonocardiales</taxon>
        <taxon>Pseudonocardiaceae</taxon>
        <taxon>Pseudonocardia</taxon>
    </lineage>
</organism>
<proteinExistence type="inferred from homology"/>
<dbReference type="CDD" id="cd03784">
    <property type="entry name" value="GT1_Gtf-like"/>
    <property type="match status" value="1"/>
</dbReference>
<evidence type="ECO:0000313" key="4">
    <source>
        <dbReference type="EMBL" id="MEQ3550231.1"/>
    </source>
</evidence>
<dbReference type="PANTHER" id="PTHR48050">
    <property type="entry name" value="STEROL 3-BETA-GLUCOSYLTRANSFERASE"/>
    <property type="match status" value="1"/>
</dbReference>
<keyword evidence="3" id="KW-0328">Glycosyltransferase</keyword>
<dbReference type="PROSITE" id="PS00375">
    <property type="entry name" value="UDPGT"/>
    <property type="match status" value="1"/>
</dbReference>
<dbReference type="InterPro" id="IPR050426">
    <property type="entry name" value="Glycosyltransferase_28"/>
</dbReference>
<keyword evidence="5" id="KW-1185">Reference proteome</keyword>
<evidence type="ECO:0000313" key="5">
    <source>
        <dbReference type="Proteomes" id="UP001494902"/>
    </source>
</evidence>
<dbReference type="RefSeq" id="WP_349297310.1">
    <property type="nucleotide sequence ID" value="NZ_JBEDNQ010000002.1"/>
</dbReference>
<evidence type="ECO:0000256" key="1">
    <source>
        <dbReference type="ARBA" id="ARBA00009995"/>
    </source>
</evidence>
<dbReference type="Pfam" id="PF00201">
    <property type="entry name" value="UDPGT"/>
    <property type="match status" value="1"/>
</dbReference>
<keyword evidence="2 3" id="KW-0808">Transferase</keyword>
<sequence length="393" mass="41914">MNHPLHIVMIGVAAHGHMNPQLPVVAELVARGHRVEVTTPPPFAAAVAATGASVVEVGSVLPDEERGETWSDDPVAGMARFLAEGRHVLPQAVSAFDADRPDVLIGDIGAYAARVLAHRWDRPLVQLSPTYVAWEGYERDMAEVLDGLRAMPGYPAYQEDFAAWLAAEDVPLDLDTFTGRPPRSAVLVPRALQPNADEVDAARYTFVGPALDTRAHQDEWPTPERPVVLVSLGSAYSAPPSFYRACLDAFADLDRDVVVKTGPLVDPDDLGPVPRNASVHRWVPQLALLEHASAFVTHAGMGGCSEGLWHGVPMVAVPQAVDQFGNADRLVELGVARRLDVDATAETLRATVTALESDEDVAARSAALRAELRASGGAAGAADLIEEAAARRS</sequence>
<dbReference type="InterPro" id="IPR006326">
    <property type="entry name" value="UDPGT_MGT-like"/>
</dbReference>
<dbReference type="InterPro" id="IPR002213">
    <property type="entry name" value="UDP_glucos_trans"/>
</dbReference>
<name>A0ABV1K6V6_9PSEU</name>
<dbReference type="InterPro" id="IPR035595">
    <property type="entry name" value="UDP_glycos_trans_CS"/>
</dbReference>
<comment type="caution">
    <text evidence="4">The sequence shown here is derived from an EMBL/GenBank/DDBJ whole genome shotgun (WGS) entry which is preliminary data.</text>
</comment>
<dbReference type="NCBIfam" id="TIGR01426">
    <property type="entry name" value="MGT"/>
    <property type="match status" value="1"/>
</dbReference>
<dbReference type="EMBL" id="JBEDNQ010000002">
    <property type="protein sequence ID" value="MEQ3550231.1"/>
    <property type="molecule type" value="Genomic_DNA"/>
</dbReference>